<protein>
    <submittedName>
        <fullName evidence="1">Uncharacterized protein</fullName>
    </submittedName>
</protein>
<reference evidence="1" key="1">
    <citation type="submission" date="2018-05" db="EMBL/GenBank/DDBJ databases">
        <authorList>
            <person name="Lanie J.A."/>
            <person name="Ng W.-L."/>
            <person name="Kazmierczak K.M."/>
            <person name="Andrzejewski T.M."/>
            <person name="Davidsen T.M."/>
            <person name="Wayne K.J."/>
            <person name="Tettelin H."/>
            <person name="Glass J.I."/>
            <person name="Rusch D."/>
            <person name="Podicherti R."/>
            <person name="Tsui H.-C.T."/>
            <person name="Winkler M.E."/>
        </authorList>
    </citation>
    <scope>NUCLEOTIDE SEQUENCE</scope>
</reference>
<proteinExistence type="predicted"/>
<sequence>MTKARRQRPFDETVCLQRDSLDLYIDGVLTESAPINAKGMETLKKSVDDKMKSGTLFQIRIRNSVQWESTPTHFEDEDGYWEGLLKHESN</sequence>
<dbReference type="EMBL" id="UINC01117448">
    <property type="protein sequence ID" value="SVC89878.1"/>
    <property type="molecule type" value="Genomic_DNA"/>
</dbReference>
<dbReference type="AlphaFoldDB" id="A0A382QYF1"/>
<gene>
    <name evidence="1" type="ORF">METZ01_LOCUS342732</name>
</gene>
<evidence type="ECO:0000313" key="1">
    <source>
        <dbReference type="EMBL" id="SVC89878.1"/>
    </source>
</evidence>
<accession>A0A382QYF1</accession>
<organism evidence="1">
    <name type="scientific">marine metagenome</name>
    <dbReference type="NCBI Taxonomy" id="408172"/>
    <lineage>
        <taxon>unclassified sequences</taxon>
        <taxon>metagenomes</taxon>
        <taxon>ecological metagenomes</taxon>
    </lineage>
</organism>
<name>A0A382QYF1_9ZZZZ</name>